<feature type="non-terminal residue" evidence="1">
    <location>
        <position position="81"/>
    </location>
</feature>
<proteinExistence type="predicted"/>
<keyword evidence="2" id="KW-1185">Reference proteome</keyword>
<evidence type="ECO:0000313" key="1">
    <source>
        <dbReference type="EMBL" id="KAK7476984.1"/>
    </source>
</evidence>
<sequence length="81" mass="9424">GIRTHDSRTDSEWRISDAQLAQYFFLSDDSVSDTYSRKTNMKVSDSQLMNSSMRSMKNQRLSKSDFLLILLWILVNDSCTH</sequence>
<comment type="caution">
    <text evidence="1">The sequence shown here is derived from an EMBL/GenBank/DDBJ whole genome shotgun (WGS) entry which is preliminary data.</text>
</comment>
<reference evidence="1 2" key="1">
    <citation type="journal article" date="2023" name="Sci. Data">
        <title>Genome assembly of the Korean intertidal mud-creeper Batillaria attramentaria.</title>
        <authorList>
            <person name="Patra A.K."/>
            <person name="Ho P.T."/>
            <person name="Jun S."/>
            <person name="Lee S.J."/>
            <person name="Kim Y."/>
            <person name="Won Y.J."/>
        </authorList>
    </citation>
    <scope>NUCLEOTIDE SEQUENCE [LARGE SCALE GENOMIC DNA]</scope>
    <source>
        <strain evidence="1">Wonlab-2016</strain>
    </source>
</reference>
<gene>
    <name evidence="1" type="ORF">BaRGS_00031760</name>
</gene>
<feature type="non-terminal residue" evidence="1">
    <location>
        <position position="1"/>
    </location>
</feature>
<protein>
    <submittedName>
        <fullName evidence="1">Uncharacterized protein</fullName>
    </submittedName>
</protein>
<name>A0ABD0JQD4_9CAEN</name>
<dbReference type="EMBL" id="JACVVK020000360">
    <property type="protein sequence ID" value="KAK7476984.1"/>
    <property type="molecule type" value="Genomic_DNA"/>
</dbReference>
<dbReference type="Proteomes" id="UP001519460">
    <property type="component" value="Unassembled WGS sequence"/>
</dbReference>
<evidence type="ECO:0000313" key="2">
    <source>
        <dbReference type="Proteomes" id="UP001519460"/>
    </source>
</evidence>
<dbReference type="AlphaFoldDB" id="A0ABD0JQD4"/>
<accession>A0ABD0JQD4</accession>
<organism evidence="1 2">
    <name type="scientific">Batillaria attramentaria</name>
    <dbReference type="NCBI Taxonomy" id="370345"/>
    <lineage>
        <taxon>Eukaryota</taxon>
        <taxon>Metazoa</taxon>
        <taxon>Spiralia</taxon>
        <taxon>Lophotrochozoa</taxon>
        <taxon>Mollusca</taxon>
        <taxon>Gastropoda</taxon>
        <taxon>Caenogastropoda</taxon>
        <taxon>Sorbeoconcha</taxon>
        <taxon>Cerithioidea</taxon>
        <taxon>Batillariidae</taxon>
        <taxon>Batillaria</taxon>
    </lineage>
</organism>